<dbReference type="RefSeq" id="WP_016340903.1">
    <property type="nucleotide sequence ID" value="NC_021284.1"/>
</dbReference>
<feature type="transmembrane region" description="Helical" evidence="9">
    <location>
        <begin position="109"/>
        <end position="126"/>
    </location>
</feature>
<dbReference type="OrthoDB" id="398591at2"/>
<keyword evidence="2 9" id="KW-1003">Cell membrane</keyword>
<keyword evidence="3 9" id="KW-0645">Protease</keyword>
<feature type="active site" evidence="9">
    <location>
        <position position="137"/>
    </location>
</feature>
<dbReference type="Pfam" id="PF01252">
    <property type="entry name" value="Peptidase_A8"/>
    <property type="match status" value="1"/>
</dbReference>
<dbReference type="HAMAP" id="MF_00161">
    <property type="entry name" value="LspA"/>
    <property type="match status" value="1"/>
</dbReference>
<dbReference type="EMBL" id="CP005078">
    <property type="protein sequence ID" value="AGM26259.1"/>
    <property type="molecule type" value="Genomic_DNA"/>
</dbReference>
<keyword evidence="8 9" id="KW-0472">Membrane</keyword>
<keyword evidence="6 9" id="KW-0378">Hydrolase</keyword>
<dbReference type="HOGENOM" id="CLU_083252_1_0_14"/>
<dbReference type="PATRIC" id="fig|1276229.3.peg.664"/>
<gene>
    <name evidence="11" type="primary">lsp</name>
    <name evidence="9" type="synonym">lspA</name>
    <name evidence="11" type="ORF">SSYRP_v1c06690</name>
</gene>
<accession>R4UEB7</accession>
<dbReference type="GO" id="GO:0006508">
    <property type="term" value="P:proteolysis"/>
    <property type="evidence" value="ECO:0007669"/>
    <property type="project" value="UniProtKB-KW"/>
</dbReference>
<evidence type="ECO:0000256" key="10">
    <source>
        <dbReference type="RuleBase" id="RU004181"/>
    </source>
</evidence>
<sequence length="191" mass="21626">MTARSKQFFNDVKEHFKLREYLWKYKLIVCLPIFCGLLTLDIISKQLAFNLLPYNVQVPFLDGFINFQLIINKGIAFGANADNLAGTIVGAVLITVLALLLFLYANQKVIIVGLIMIVTGGFGNLVDRMWNNGGVVDFLAWVLFPPYSIFNLADMWVTFGVVVIVIGVIISIIKYYREYQKEGIAHPEREE</sequence>
<dbReference type="GO" id="GO:0004190">
    <property type="term" value="F:aspartic-type endopeptidase activity"/>
    <property type="evidence" value="ECO:0007669"/>
    <property type="project" value="UniProtKB-UniRule"/>
</dbReference>
<keyword evidence="5 9" id="KW-0064">Aspartyl protease</keyword>
<dbReference type="AlphaFoldDB" id="R4UEB7"/>
<dbReference type="Proteomes" id="UP000013963">
    <property type="component" value="Chromosome"/>
</dbReference>
<name>R4UEB7_9MOLU</name>
<feature type="transmembrane region" description="Helical" evidence="9">
    <location>
        <begin position="83"/>
        <end position="103"/>
    </location>
</feature>
<comment type="function">
    <text evidence="9">This protein specifically catalyzes the removal of signal peptides from prolipoproteins.</text>
</comment>
<dbReference type="UniPathway" id="UPA00665"/>
<evidence type="ECO:0000256" key="9">
    <source>
        <dbReference type="HAMAP-Rule" id="MF_00161"/>
    </source>
</evidence>
<comment type="subcellular location">
    <subcellularLocation>
        <location evidence="9">Cell membrane</location>
        <topology evidence="9">Multi-pass membrane protein</topology>
    </subcellularLocation>
</comment>
<evidence type="ECO:0000256" key="4">
    <source>
        <dbReference type="ARBA" id="ARBA00022692"/>
    </source>
</evidence>
<protein>
    <recommendedName>
        <fullName evidence="9">Lipoprotein signal peptidase</fullName>
        <ecNumber evidence="9">3.4.23.36</ecNumber>
    </recommendedName>
    <alternativeName>
        <fullName evidence="9">Prolipoprotein signal peptidase</fullName>
    </alternativeName>
    <alternativeName>
        <fullName evidence="9">Signal peptidase II</fullName>
        <shortName evidence="9">SPase II</shortName>
    </alternativeName>
</protein>
<feature type="transmembrane region" description="Helical" evidence="9">
    <location>
        <begin position="156"/>
        <end position="176"/>
    </location>
</feature>
<reference evidence="11 12" key="1">
    <citation type="journal article" date="2013" name="Genome Biol. Evol.">
        <title>Complete genomes of two dipteran-associated spiroplasmas provided insights into the origin, dynamics, and impacts of viral invasion in spiroplasma.</title>
        <authorList>
            <person name="Ku C."/>
            <person name="Lo W.S."/>
            <person name="Chen L.L."/>
            <person name="Kuo C.H."/>
        </authorList>
    </citation>
    <scope>NUCLEOTIDE SEQUENCE [LARGE SCALE GENOMIC DNA]</scope>
    <source>
        <strain evidence="11">EA-1</strain>
    </source>
</reference>
<dbReference type="PANTHER" id="PTHR33695:SF1">
    <property type="entry name" value="LIPOPROTEIN SIGNAL PEPTIDASE"/>
    <property type="match status" value="1"/>
</dbReference>
<dbReference type="KEGG" id="ssyr:SSYRP_v1c06690"/>
<dbReference type="STRING" id="1276229.SSYRP_v1c06690"/>
<dbReference type="PANTHER" id="PTHR33695">
    <property type="entry name" value="LIPOPROTEIN SIGNAL PEPTIDASE"/>
    <property type="match status" value="1"/>
</dbReference>
<evidence type="ECO:0000256" key="8">
    <source>
        <dbReference type="ARBA" id="ARBA00023136"/>
    </source>
</evidence>
<evidence type="ECO:0000256" key="6">
    <source>
        <dbReference type="ARBA" id="ARBA00022801"/>
    </source>
</evidence>
<dbReference type="NCBIfam" id="TIGR00077">
    <property type="entry name" value="lspA"/>
    <property type="match status" value="1"/>
</dbReference>
<proteinExistence type="inferred from homology"/>
<comment type="similarity">
    <text evidence="1 9 10">Belongs to the peptidase A8 family.</text>
</comment>
<dbReference type="PRINTS" id="PR00781">
    <property type="entry name" value="LIPOSIGPTASE"/>
</dbReference>
<dbReference type="EC" id="3.4.23.36" evidence="9"/>
<evidence type="ECO:0000256" key="1">
    <source>
        <dbReference type="ARBA" id="ARBA00006139"/>
    </source>
</evidence>
<evidence type="ECO:0000256" key="3">
    <source>
        <dbReference type="ARBA" id="ARBA00022670"/>
    </source>
</evidence>
<keyword evidence="11" id="KW-0449">Lipoprotein</keyword>
<comment type="catalytic activity">
    <reaction evidence="9">
        <text>Release of signal peptides from bacterial membrane prolipoproteins. Hydrolyzes -Xaa-Yaa-Zaa-|-(S,diacylglyceryl)Cys-, in which Xaa is hydrophobic (preferably Leu), and Yaa (Ala or Ser) and Zaa (Gly or Ala) have small, neutral side chains.</text>
        <dbReference type="EC" id="3.4.23.36"/>
    </reaction>
</comment>
<dbReference type="GO" id="GO:0005886">
    <property type="term" value="C:plasma membrane"/>
    <property type="evidence" value="ECO:0007669"/>
    <property type="project" value="UniProtKB-SubCell"/>
</dbReference>
<feature type="active site" evidence="9">
    <location>
        <position position="154"/>
    </location>
</feature>
<evidence type="ECO:0000256" key="5">
    <source>
        <dbReference type="ARBA" id="ARBA00022750"/>
    </source>
</evidence>
<evidence type="ECO:0000313" key="11">
    <source>
        <dbReference type="EMBL" id="AGM26259.1"/>
    </source>
</evidence>
<evidence type="ECO:0000313" key="12">
    <source>
        <dbReference type="Proteomes" id="UP000013963"/>
    </source>
</evidence>
<feature type="transmembrane region" description="Helical" evidence="9">
    <location>
        <begin position="21"/>
        <end position="40"/>
    </location>
</feature>
<dbReference type="InterPro" id="IPR001872">
    <property type="entry name" value="Peptidase_A8"/>
</dbReference>
<evidence type="ECO:0000256" key="7">
    <source>
        <dbReference type="ARBA" id="ARBA00022989"/>
    </source>
</evidence>
<keyword evidence="12" id="KW-1185">Reference proteome</keyword>
<evidence type="ECO:0000256" key="2">
    <source>
        <dbReference type="ARBA" id="ARBA00022475"/>
    </source>
</evidence>
<comment type="pathway">
    <text evidence="9">Protein modification; lipoprotein biosynthesis (signal peptide cleavage).</text>
</comment>
<keyword evidence="4 9" id="KW-0812">Transmembrane</keyword>
<organism evidence="11 12">
    <name type="scientific">Spiroplasma syrphidicola EA-1</name>
    <dbReference type="NCBI Taxonomy" id="1276229"/>
    <lineage>
        <taxon>Bacteria</taxon>
        <taxon>Bacillati</taxon>
        <taxon>Mycoplasmatota</taxon>
        <taxon>Mollicutes</taxon>
        <taxon>Entomoplasmatales</taxon>
        <taxon>Spiroplasmataceae</taxon>
        <taxon>Spiroplasma</taxon>
    </lineage>
</organism>
<keyword evidence="7 9" id="KW-1133">Transmembrane helix</keyword>
<dbReference type="eggNOG" id="COG0597">
    <property type="taxonomic scope" value="Bacteria"/>
</dbReference>